<dbReference type="NCBIfam" id="TIGR04183">
    <property type="entry name" value="Por_Secre_tail"/>
    <property type="match status" value="1"/>
</dbReference>
<dbReference type="EMBL" id="UINC01021165">
    <property type="protein sequence ID" value="SVA88144.1"/>
    <property type="molecule type" value="Genomic_DNA"/>
</dbReference>
<dbReference type="Gene3D" id="2.60.40.4070">
    <property type="match status" value="1"/>
</dbReference>
<dbReference type="InterPro" id="IPR025924">
    <property type="entry name" value="YHYH_dom"/>
</dbReference>
<gene>
    <name evidence="2" type="ORF">METZ01_LOCUS140998</name>
</gene>
<dbReference type="Pfam" id="PF14240">
    <property type="entry name" value="YHYH"/>
    <property type="match status" value="1"/>
</dbReference>
<dbReference type="PROSITE" id="PS51841">
    <property type="entry name" value="LTD"/>
    <property type="match status" value="1"/>
</dbReference>
<accession>A0A381ZG99</accession>
<protein>
    <recommendedName>
        <fullName evidence="1">LTD domain-containing protein</fullName>
    </recommendedName>
</protein>
<proteinExistence type="predicted"/>
<dbReference type="AlphaFoldDB" id="A0A381ZG99"/>
<feature type="domain" description="LTD" evidence="1">
    <location>
        <begin position="285"/>
        <end position="401"/>
    </location>
</feature>
<organism evidence="2">
    <name type="scientific">marine metagenome</name>
    <dbReference type="NCBI Taxonomy" id="408172"/>
    <lineage>
        <taxon>unclassified sequences</taxon>
        <taxon>metagenomes</taxon>
        <taxon>ecological metagenomes</taxon>
    </lineage>
</organism>
<evidence type="ECO:0000259" key="1">
    <source>
        <dbReference type="PROSITE" id="PS51841"/>
    </source>
</evidence>
<name>A0A381ZG99_9ZZZZ</name>
<dbReference type="SUPFAM" id="SSF74853">
    <property type="entry name" value="Lamin A/C globular tail domain"/>
    <property type="match status" value="1"/>
</dbReference>
<sequence>MLLIAQDQPDMTVLFDYFDSTITIYVEGDEIVIEGDGVPSHLSPYFVQTYSQTNNGMYYWQDDDGDGVNDLWMQTPANMNLNPNRIAQQNYEFRIPLYPEINPNGPTDTFLGPIGVSINGVPFFNEYESPTQTVTNQVIQSFDPANGHPAPQGNYHYHFPPESLFTVTEDNFIGFAGDGFPVYGPKNPDGNNAQNLDNFHGEYGPTPDFPDSIYHYHTNYTQPYIIGAFAGTLGTGFGGGGGGGGGGNPPDCNEVPPGMPCCGDGTCGGSETETNCPADCATAIEPTIVVNEFLALNDACCTDPNGENDDYIELYNYGNEAVNIGGYIITDNIGNYENYHQIPIGNDSTIIQPGEIILLWADKDSEQGVLHLEIKLSGSGEQIAIFMPDSNTVVDTLSYGEQTVDVSYGRFPNGSDTWQQMNPTPGTSNTEELFSMDSNTILNSYRLYPAYPNPFNPETTIRYDLPEQTFVFITIYDVVGRKIRTIVNEQQDSGKRSIIWNAKDKNGQPVSAGIYLYQIQAGDFVQTKKLILIK</sequence>
<dbReference type="InterPro" id="IPR001322">
    <property type="entry name" value="Lamin_tail_dom"/>
</dbReference>
<reference evidence="2" key="1">
    <citation type="submission" date="2018-05" db="EMBL/GenBank/DDBJ databases">
        <authorList>
            <person name="Lanie J.A."/>
            <person name="Ng W.-L."/>
            <person name="Kazmierczak K.M."/>
            <person name="Andrzejewski T.M."/>
            <person name="Davidsen T.M."/>
            <person name="Wayne K.J."/>
            <person name="Tettelin H."/>
            <person name="Glass J.I."/>
            <person name="Rusch D."/>
            <person name="Podicherti R."/>
            <person name="Tsui H.-C.T."/>
            <person name="Winkler M.E."/>
        </authorList>
    </citation>
    <scope>NUCLEOTIDE SEQUENCE</scope>
</reference>
<dbReference type="Gene3D" id="2.60.40.1260">
    <property type="entry name" value="Lamin Tail domain"/>
    <property type="match status" value="1"/>
</dbReference>
<dbReference type="Pfam" id="PF00932">
    <property type="entry name" value="LTD"/>
    <property type="match status" value="1"/>
</dbReference>
<evidence type="ECO:0000313" key="2">
    <source>
        <dbReference type="EMBL" id="SVA88144.1"/>
    </source>
</evidence>
<dbReference type="Pfam" id="PF18962">
    <property type="entry name" value="Por_Secre_tail"/>
    <property type="match status" value="1"/>
</dbReference>
<dbReference type="InterPro" id="IPR036415">
    <property type="entry name" value="Lamin_tail_dom_sf"/>
</dbReference>
<dbReference type="InterPro" id="IPR026444">
    <property type="entry name" value="Secre_tail"/>
</dbReference>